<proteinExistence type="predicted"/>
<dbReference type="EMBL" id="JEMB01001455">
    <property type="protein sequence ID" value="KYF87253.1"/>
    <property type="molecule type" value="Genomic_DNA"/>
</dbReference>
<comment type="caution">
    <text evidence="1">The sequence shown here is derived from an EMBL/GenBank/DDBJ whole genome shotgun (WGS) entry which is preliminary data.</text>
</comment>
<dbReference type="Proteomes" id="UP000075635">
    <property type="component" value="Unassembled WGS sequence"/>
</dbReference>
<evidence type="ECO:0008006" key="3">
    <source>
        <dbReference type="Google" id="ProtNLM"/>
    </source>
</evidence>
<accession>A0A150S449</accession>
<reference evidence="1 2" key="1">
    <citation type="submission" date="2014-02" db="EMBL/GenBank/DDBJ databases">
        <title>The small core and large imbalanced accessory genome model reveals a collaborative survival strategy of Sorangium cellulosum strains in nature.</title>
        <authorList>
            <person name="Han K."/>
            <person name="Peng R."/>
            <person name="Blom J."/>
            <person name="Li Y.-Z."/>
        </authorList>
    </citation>
    <scope>NUCLEOTIDE SEQUENCE [LARGE SCALE GENOMIC DNA]</scope>
    <source>
        <strain evidence="1 2">So0011-07</strain>
    </source>
</reference>
<gene>
    <name evidence="1" type="ORF">BE17_38110</name>
</gene>
<sequence>MTGCTVGGKATPIRIHGLLDDASRHVVALEAHTTEKEVDMLGMTVDAPASSRQARRALPR</sequence>
<organism evidence="1 2">
    <name type="scientific">Sorangium cellulosum</name>
    <name type="common">Polyangium cellulosum</name>
    <dbReference type="NCBI Taxonomy" id="56"/>
    <lineage>
        <taxon>Bacteria</taxon>
        <taxon>Pseudomonadati</taxon>
        <taxon>Myxococcota</taxon>
        <taxon>Polyangia</taxon>
        <taxon>Polyangiales</taxon>
        <taxon>Polyangiaceae</taxon>
        <taxon>Sorangium</taxon>
    </lineage>
</organism>
<dbReference type="AlphaFoldDB" id="A0A150S449"/>
<evidence type="ECO:0000313" key="1">
    <source>
        <dbReference type="EMBL" id="KYF87253.1"/>
    </source>
</evidence>
<evidence type="ECO:0000313" key="2">
    <source>
        <dbReference type="Proteomes" id="UP000075635"/>
    </source>
</evidence>
<name>A0A150S449_SORCE</name>
<protein>
    <recommendedName>
        <fullName evidence="3">Transposase</fullName>
    </recommendedName>
</protein>